<proteinExistence type="inferred from homology"/>
<dbReference type="RefSeq" id="WP_178352755.1">
    <property type="nucleotide sequence ID" value="NZ_FQUE01000007.1"/>
</dbReference>
<keyword evidence="4" id="KW-1003">Cell membrane</keyword>
<name>A0A1M5C6G0_LOKAT</name>
<evidence type="ECO:0000256" key="9">
    <source>
        <dbReference type="ARBA" id="ARBA00023136"/>
    </source>
</evidence>
<evidence type="ECO:0000256" key="5">
    <source>
        <dbReference type="ARBA" id="ARBA00022500"/>
    </source>
</evidence>
<dbReference type="GO" id="GO:0009425">
    <property type="term" value="C:bacterial-type flagellum basal body"/>
    <property type="evidence" value="ECO:0007669"/>
    <property type="project" value="InterPro"/>
</dbReference>
<evidence type="ECO:0000256" key="2">
    <source>
        <dbReference type="ARBA" id="ARBA00004162"/>
    </source>
</evidence>
<dbReference type="GO" id="GO:0071973">
    <property type="term" value="P:bacterial-type flagellum-dependent cell motility"/>
    <property type="evidence" value="ECO:0007669"/>
    <property type="project" value="InterPro"/>
</dbReference>
<feature type="compositionally biased region" description="Low complexity" evidence="11">
    <location>
        <begin position="1"/>
        <end position="16"/>
    </location>
</feature>
<keyword evidence="12" id="KW-0282">Flagellum</keyword>
<evidence type="ECO:0000256" key="1">
    <source>
        <dbReference type="ARBA" id="ARBA00002254"/>
    </source>
</evidence>
<dbReference type="GO" id="GO:0006935">
    <property type="term" value="P:chemotaxis"/>
    <property type="evidence" value="ECO:0007669"/>
    <property type="project" value="UniProtKB-KW"/>
</dbReference>
<keyword evidence="5 10" id="KW-0145">Chemotaxis</keyword>
<keyword evidence="9 10" id="KW-0472">Membrane</keyword>
<comment type="subcellular location">
    <subcellularLocation>
        <location evidence="10">Cell inner membrane</location>
    </subcellularLocation>
    <subcellularLocation>
        <location evidence="2">Cell membrane</location>
        <topology evidence="2">Single-pass membrane protein</topology>
    </subcellularLocation>
</comment>
<reference evidence="13" key="1">
    <citation type="submission" date="2016-11" db="EMBL/GenBank/DDBJ databases">
        <authorList>
            <person name="Varghese N."/>
            <person name="Submissions S."/>
        </authorList>
    </citation>
    <scope>NUCLEOTIDE SEQUENCE [LARGE SCALE GENOMIC DNA]</scope>
    <source>
        <strain evidence="13">DSM 29326</strain>
    </source>
</reference>
<evidence type="ECO:0000256" key="6">
    <source>
        <dbReference type="ARBA" id="ARBA00022692"/>
    </source>
</evidence>
<feature type="region of interest" description="Disordered" evidence="11">
    <location>
        <begin position="1"/>
        <end position="35"/>
    </location>
</feature>
<dbReference type="STRING" id="366533.SAMN05444339_10734"/>
<accession>A0A1M5C6G0</accession>
<keyword evidence="8" id="KW-1133">Transmembrane helix</keyword>
<keyword evidence="12" id="KW-0969">Cilium</keyword>
<dbReference type="Proteomes" id="UP000183987">
    <property type="component" value="Unassembled WGS sequence"/>
</dbReference>
<keyword evidence="10" id="KW-0997">Cell inner membrane</keyword>
<evidence type="ECO:0000256" key="11">
    <source>
        <dbReference type="SAM" id="MobiDB-lite"/>
    </source>
</evidence>
<sequence length="150" mass="16079">MMHFAGLGPDAGAADSAADEGDNGEAPAHGEDASGPVEAAADVGQMPVMPFPELIVNVTETGANGRQTSRFLKLNMLLVFDDTQDGADRLVSREIYLRDTFQDFLRQLEVADIRGSQGLAMIKTELLRRARAVGHTDAPVEILIADMVVQ</sequence>
<protein>
    <recommendedName>
        <fullName evidence="10">Flagellar protein FliL</fullName>
    </recommendedName>
</protein>
<dbReference type="AlphaFoldDB" id="A0A1M5C6G0"/>
<comment type="similarity">
    <text evidence="3 10">Belongs to the FliL family.</text>
</comment>
<dbReference type="Pfam" id="PF03748">
    <property type="entry name" value="FliL"/>
    <property type="match status" value="1"/>
</dbReference>
<dbReference type="InterPro" id="IPR005503">
    <property type="entry name" value="FliL"/>
</dbReference>
<comment type="function">
    <text evidence="1 10">Controls the rotational direction of flagella during chemotaxis.</text>
</comment>
<keyword evidence="13" id="KW-1185">Reference proteome</keyword>
<evidence type="ECO:0000256" key="3">
    <source>
        <dbReference type="ARBA" id="ARBA00008281"/>
    </source>
</evidence>
<evidence type="ECO:0000256" key="10">
    <source>
        <dbReference type="RuleBase" id="RU364125"/>
    </source>
</evidence>
<keyword evidence="6" id="KW-0812">Transmembrane</keyword>
<evidence type="ECO:0000256" key="7">
    <source>
        <dbReference type="ARBA" id="ARBA00022779"/>
    </source>
</evidence>
<keyword evidence="7 10" id="KW-0283">Flagellar rotation</keyword>
<evidence type="ECO:0000313" key="12">
    <source>
        <dbReference type="EMBL" id="SHF50305.1"/>
    </source>
</evidence>
<gene>
    <name evidence="12" type="ORF">SAMN05444339_10734</name>
</gene>
<dbReference type="EMBL" id="FQUE01000007">
    <property type="protein sequence ID" value="SHF50305.1"/>
    <property type="molecule type" value="Genomic_DNA"/>
</dbReference>
<dbReference type="GO" id="GO:0005886">
    <property type="term" value="C:plasma membrane"/>
    <property type="evidence" value="ECO:0007669"/>
    <property type="project" value="UniProtKB-SubCell"/>
</dbReference>
<evidence type="ECO:0000256" key="4">
    <source>
        <dbReference type="ARBA" id="ARBA00022475"/>
    </source>
</evidence>
<evidence type="ECO:0000256" key="8">
    <source>
        <dbReference type="ARBA" id="ARBA00022989"/>
    </source>
</evidence>
<keyword evidence="12" id="KW-0966">Cell projection</keyword>
<organism evidence="12 13">
    <name type="scientific">Loktanella atrilutea</name>
    <dbReference type="NCBI Taxonomy" id="366533"/>
    <lineage>
        <taxon>Bacteria</taxon>
        <taxon>Pseudomonadati</taxon>
        <taxon>Pseudomonadota</taxon>
        <taxon>Alphaproteobacteria</taxon>
        <taxon>Rhodobacterales</taxon>
        <taxon>Roseobacteraceae</taxon>
        <taxon>Loktanella</taxon>
    </lineage>
</organism>
<evidence type="ECO:0000313" key="13">
    <source>
        <dbReference type="Proteomes" id="UP000183987"/>
    </source>
</evidence>